<dbReference type="Proteomes" id="UP000586095">
    <property type="component" value="Unassembled WGS sequence"/>
</dbReference>
<proteinExistence type="predicted"/>
<dbReference type="CDD" id="cd02972">
    <property type="entry name" value="DsbA_family"/>
    <property type="match status" value="1"/>
</dbReference>
<feature type="region of interest" description="Disordered" evidence="1">
    <location>
        <begin position="1"/>
        <end position="20"/>
    </location>
</feature>
<keyword evidence="5" id="KW-1185">Reference proteome</keyword>
<dbReference type="InterPro" id="IPR012336">
    <property type="entry name" value="Thioredoxin-like_fold"/>
</dbReference>
<keyword evidence="2" id="KW-1133">Transmembrane helix</keyword>
<evidence type="ECO:0000256" key="2">
    <source>
        <dbReference type="SAM" id="Phobius"/>
    </source>
</evidence>
<evidence type="ECO:0000313" key="5">
    <source>
        <dbReference type="Proteomes" id="UP000586095"/>
    </source>
</evidence>
<protein>
    <submittedName>
        <fullName evidence="4">Protein-disulfide isomerase</fullName>
    </submittedName>
</protein>
<dbReference type="Gene3D" id="3.40.30.10">
    <property type="entry name" value="Glutaredoxin"/>
    <property type="match status" value="1"/>
</dbReference>
<accession>A0A852RGA8</accession>
<feature type="domain" description="Thioredoxin-like fold" evidence="3">
    <location>
        <begin position="111"/>
        <end position="240"/>
    </location>
</feature>
<reference evidence="4 5" key="1">
    <citation type="submission" date="2020-07" db="EMBL/GenBank/DDBJ databases">
        <title>Sequencing the genomes of 1000 actinobacteria strains.</title>
        <authorList>
            <person name="Klenk H.-P."/>
        </authorList>
    </citation>
    <scope>NUCLEOTIDE SEQUENCE [LARGE SCALE GENOMIC DNA]</scope>
    <source>
        <strain evidence="4 5">DSM 17380</strain>
    </source>
</reference>
<dbReference type="RefSeq" id="WP_185987685.1">
    <property type="nucleotide sequence ID" value="NZ_BAAALZ010000001.1"/>
</dbReference>
<comment type="caution">
    <text evidence="4">The sequence shown here is derived from an EMBL/GenBank/DDBJ whole genome shotgun (WGS) entry which is preliminary data.</text>
</comment>
<evidence type="ECO:0000313" key="4">
    <source>
        <dbReference type="EMBL" id="NYD27900.1"/>
    </source>
</evidence>
<name>A0A852RGA8_9MICO</name>
<dbReference type="GO" id="GO:0016853">
    <property type="term" value="F:isomerase activity"/>
    <property type="evidence" value="ECO:0007669"/>
    <property type="project" value="UniProtKB-KW"/>
</dbReference>
<dbReference type="SUPFAM" id="SSF52833">
    <property type="entry name" value="Thioredoxin-like"/>
    <property type="match status" value="1"/>
</dbReference>
<organism evidence="4 5">
    <name type="scientific">Leucobacter aridicollis</name>
    <dbReference type="NCBI Taxonomy" id="283878"/>
    <lineage>
        <taxon>Bacteria</taxon>
        <taxon>Bacillati</taxon>
        <taxon>Actinomycetota</taxon>
        <taxon>Actinomycetes</taxon>
        <taxon>Micrococcales</taxon>
        <taxon>Microbacteriaceae</taxon>
        <taxon>Leucobacter</taxon>
    </lineage>
</organism>
<dbReference type="EMBL" id="JACCBD010000001">
    <property type="protein sequence ID" value="NYD27900.1"/>
    <property type="molecule type" value="Genomic_DNA"/>
</dbReference>
<feature type="transmembrane region" description="Helical" evidence="2">
    <location>
        <begin position="38"/>
        <end position="59"/>
    </location>
</feature>
<keyword evidence="4" id="KW-0413">Isomerase</keyword>
<dbReference type="InterPro" id="IPR036249">
    <property type="entry name" value="Thioredoxin-like_sf"/>
</dbReference>
<dbReference type="Pfam" id="PF13462">
    <property type="entry name" value="Thioredoxin_4"/>
    <property type="match status" value="1"/>
</dbReference>
<dbReference type="AlphaFoldDB" id="A0A852RGA8"/>
<keyword evidence="2" id="KW-0812">Transmembrane</keyword>
<gene>
    <name evidence="4" type="ORF">BJ960_002703</name>
</gene>
<keyword evidence="2" id="KW-0472">Membrane</keyword>
<sequence>MSNDTTSRLSKNERRTQAREQARIAREAEKKREKRRRLYVQGGVVLGVVAILAIVGLVLTQSLKPAGPGPKNMASGAAVFTKDLKVVPSPALEDPKAERVAPEVNRDELPLDVTVYVDYMCPACGNFEAQNGVMLENYVGSGDANLAVYPINFLDGQSLGTKYSTRAANAFACVVEQQPDFAFELHKRLLSPEVQPSEGTPGLDDKELLKQAEAAGAKPTQELQRCIQDRPFGGFFSENYTAASEGIWGLADGQRLLQPSSATELQPEGKPQRLVSTPLVLVNGQQWSEGRDGSLETFMLKIKGEIEQAGAAESATD</sequence>
<evidence type="ECO:0000259" key="3">
    <source>
        <dbReference type="Pfam" id="PF13462"/>
    </source>
</evidence>
<feature type="compositionally biased region" description="Basic and acidic residues" evidence="1">
    <location>
        <begin position="10"/>
        <end position="20"/>
    </location>
</feature>
<evidence type="ECO:0000256" key="1">
    <source>
        <dbReference type="SAM" id="MobiDB-lite"/>
    </source>
</evidence>